<keyword evidence="3" id="KW-0479">Metal-binding</keyword>
<evidence type="ECO:0000256" key="2">
    <source>
        <dbReference type="ARBA" id="ARBA00022448"/>
    </source>
</evidence>
<evidence type="ECO:0000256" key="3">
    <source>
        <dbReference type="ARBA" id="ARBA00022723"/>
    </source>
</evidence>
<dbReference type="InterPro" id="IPR006127">
    <property type="entry name" value="ZnuA-like"/>
</dbReference>
<dbReference type="Gene3D" id="3.40.50.1980">
    <property type="entry name" value="Nitrogenase molybdenum iron protein domain"/>
    <property type="match status" value="2"/>
</dbReference>
<evidence type="ECO:0000256" key="1">
    <source>
        <dbReference type="ARBA" id="ARBA00004196"/>
    </source>
</evidence>
<keyword evidence="2 5" id="KW-0813">Transport</keyword>
<dbReference type="CDD" id="cd01137">
    <property type="entry name" value="PsaA"/>
    <property type="match status" value="1"/>
</dbReference>
<dbReference type="InterPro" id="IPR006128">
    <property type="entry name" value="Lipoprotein_PsaA-like"/>
</dbReference>
<evidence type="ECO:0000313" key="6">
    <source>
        <dbReference type="EMBL" id="QHK20276.1"/>
    </source>
</evidence>
<name>A0A6P1NIW7_9MICC</name>
<dbReference type="EMBL" id="CP047898">
    <property type="protein sequence ID" value="QHK20276.1"/>
    <property type="molecule type" value="Genomic_DNA"/>
</dbReference>
<dbReference type="Proteomes" id="UP000464186">
    <property type="component" value="Chromosome"/>
</dbReference>
<comment type="similarity">
    <text evidence="5">Belongs to the bacterial solute-binding protein 9 family.</text>
</comment>
<dbReference type="InterPro" id="IPR050492">
    <property type="entry name" value="Bact_metal-bind_prot9"/>
</dbReference>
<evidence type="ECO:0000313" key="7">
    <source>
        <dbReference type="Proteomes" id="UP000464186"/>
    </source>
</evidence>
<dbReference type="Pfam" id="PF01297">
    <property type="entry name" value="ZnuA"/>
    <property type="match status" value="1"/>
</dbReference>
<keyword evidence="4" id="KW-0732">Signal</keyword>
<proteinExistence type="inferred from homology"/>
<dbReference type="PANTHER" id="PTHR42953:SF1">
    <property type="entry name" value="METAL-BINDING PROTEIN HI_0362-RELATED"/>
    <property type="match status" value="1"/>
</dbReference>
<comment type="subcellular location">
    <subcellularLocation>
        <location evidence="1">Cell envelope</location>
    </subcellularLocation>
</comment>
<reference evidence="6 7" key="1">
    <citation type="submission" date="2020-01" db="EMBL/GenBank/DDBJ databases">
        <title>Pseudarthrobacter psychrotolerans sp. nov., isolated from antarctic soil.</title>
        <authorList>
            <person name="Shin Y."/>
            <person name="Park W."/>
        </authorList>
    </citation>
    <scope>NUCLEOTIDE SEQUENCE [LARGE SCALE GENOMIC DNA]</scope>
    <source>
        <strain evidence="6 7">YJ56</strain>
    </source>
</reference>
<dbReference type="GO" id="GO:0030001">
    <property type="term" value="P:metal ion transport"/>
    <property type="evidence" value="ECO:0007669"/>
    <property type="project" value="InterPro"/>
</dbReference>
<evidence type="ECO:0000256" key="4">
    <source>
        <dbReference type="ARBA" id="ARBA00022729"/>
    </source>
</evidence>
<gene>
    <name evidence="6" type="ORF">GU243_11635</name>
</gene>
<dbReference type="GO" id="GO:0046872">
    <property type="term" value="F:metal ion binding"/>
    <property type="evidence" value="ECO:0007669"/>
    <property type="project" value="UniProtKB-KW"/>
</dbReference>
<dbReference type="PRINTS" id="PR00690">
    <property type="entry name" value="ADHESNFAMILY"/>
</dbReference>
<keyword evidence="7" id="KW-1185">Reference proteome</keyword>
<accession>A0A6P1NIW7</accession>
<organism evidence="6 7">
    <name type="scientific">Pseudarthrobacter psychrotolerans</name>
    <dbReference type="NCBI Taxonomy" id="2697569"/>
    <lineage>
        <taxon>Bacteria</taxon>
        <taxon>Bacillati</taxon>
        <taxon>Actinomycetota</taxon>
        <taxon>Actinomycetes</taxon>
        <taxon>Micrococcales</taxon>
        <taxon>Micrococcaceae</taxon>
        <taxon>Pseudarthrobacter</taxon>
    </lineage>
</organism>
<dbReference type="GO" id="GO:0007155">
    <property type="term" value="P:cell adhesion"/>
    <property type="evidence" value="ECO:0007669"/>
    <property type="project" value="InterPro"/>
</dbReference>
<evidence type="ECO:0000256" key="5">
    <source>
        <dbReference type="RuleBase" id="RU003512"/>
    </source>
</evidence>
<protein>
    <submittedName>
        <fullName evidence="6">Zinc ABC transporter solute-binding protein</fullName>
    </submittedName>
</protein>
<dbReference type="SUPFAM" id="SSF53807">
    <property type="entry name" value="Helical backbone' metal receptor"/>
    <property type="match status" value="1"/>
</dbReference>
<sequence length="332" mass="34959">MPNFLFRRAEIAARTLAGGSAAFRAAATAAVVLLTLSLTACGGDASGNSDSEKPVVLTTFTVLADVARNVAGDKLTVESITKAGAEIHGYEATPGDIRKAAKADLILDNGLNLEAWFGQFVEGLDVPHAVVSDGVEVMSISEDSYQGKPNPHAWMSPVNVQIYTDNMVKAFSELDPENAAVFKANGDAYKAELQGVQDEMKASLAGLPENQRALVTCEGAFSYLARDAGLKEVYIWAVNAEQQATPQQITRAIEYVKANQVPAVFCESTVSDAPMRQVVGATGAKFGGTLYVDSLSEADGPVPTYLDLIRHDAELITKALAGTSTASPGAKS</sequence>
<dbReference type="InterPro" id="IPR006129">
    <property type="entry name" value="AdhesinB"/>
</dbReference>
<dbReference type="KEGG" id="psey:GU243_11635"/>
<dbReference type="PRINTS" id="PR00691">
    <property type="entry name" value="ADHESINB"/>
</dbReference>
<dbReference type="GO" id="GO:0030313">
    <property type="term" value="C:cell envelope"/>
    <property type="evidence" value="ECO:0007669"/>
    <property type="project" value="UniProtKB-SubCell"/>
</dbReference>
<dbReference type="AlphaFoldDB" id="A0A6P1NIW7"/>
<dbReference type="PANTHER" id="PTHR42953">
    <property type="entry name" value="HIGH-AFFINITY ZINC UPTAKE SYSTEM PROTEIN ZNUA-RELATED"/>
    <property type="match status" value="1"/>
</dbReference>